<feature type="compositionally biased region" description="Basic and acidic residues" evidence="1">
    <location>
        <begin position="47"/>
        <end position="60"/>
    </location>
</feature>
<reference evidence="2" key="1">
    <citation type="submission" date="2024-02" db="EMBL/GenBank/DDBJ databases">
        <authorList>
            <consortium name="ELIXIR-Norway"/>
            <consortium name="Elixir Norway"/>
        </authorList>
    </citation>
    <scope>NUCLEOTIDE SEQUENCE</scope>
</reference>
<sequence length="135" mass="15584">MCVKTKRIIKSRDVVFIEGSKEIGGVPHLEKEGNVVVHEEVEGEEPLTFRRDAPLNETRMEGVQSESTSSFSSEEEFVVSNDNPSCEPSQDVLRERPQRQRREWPRDWWIATKEVEHTTVAFLEEPQNIEEALTC</sequence>
<evidence type="ECO:0000313" key="2">
    <source>
        <dbReference type="EMBL" id="CAK9259394.1"/>
    </source>
</evidence>
<dbReference type="EMBL" id="OZ020107">
    <property type="protein sequence ID" value="CAK9259394.1"/>
    <property type="molecule type" value="Genomic_DNA"/>
</dbReference>
<proteinExistence type="predicted"/>
<dbReference type="Proteomes" id="UP001497444">
    <property type="component" value="Chromosome 12"/>
</dbReference>
<organism evidence="2 3">
    <name type="scientific">Sphagnum jensenii</name>
    <dbReference type="NCBI Taxonomy" id="128206"/>
    <lineage>
        <taxon>Eukaryota</taxon>
        <taxon>Viridiplantae</taxon>
        <taxon>Streptophyta</taxon>
        <taxon>Embryophyta</taxon>
        <taxon>Bryophyta</taxon>
        <taxon>Sphagnophytina</taxon>
        <taxon>Sphagnopsida</taxon>
        <taxon>Sphagnales</taxon>
        <taxon>Sphagnaceae</taxon>
        <taxon>Sphagnum</taxon>
    </lineage>
</organism>
<name>A0ABP0VYJ7_9BRYO</name>
<gene>
    <name evidence="2" type="ORF">CSSPJE1EN1_LOCUS4872</name>
</gene>
<evidence type="ECO:0000313" key="3">
    <source>
        <dbReference type="Proteomes" id="UP001497444"/>
    </source>
</evidence>
<protein>
    <submittedName>
        <fullName evidence="2">Uncharacterized protein</fullName>
    </submittedName>
</protein>
<accession>A0ABP0VYJ7</accession>
<feature type="compositionally biased region" description="Basic and acidic residues" evidence="1">
    <location>
        <begin position="92"/>
        <end position="101"/>
    </location>
</feature>
<evidence type="ECO:0000256" key="1">
    <source>
        <dbReference type="SAM" id="MobiDB-lite"/>
    </source>
</evidence>
<keyword evidence="3" id="KW-1185">Reference proteome</keyword>
<feature type="region of interest" description="Disordered" evidence="1">
    <location>
        <begin position="40"/>
        <end position="101"/>
    </location>
</feature>